<keyword evidence="1" id="KW-0175">Coiled coil</keyword>
<dbReference type="AlphaFoldDB" id="A0A3F3HB52"/>
<reference evidence="4" key="1">
    <citation type="journal article" date="2015" name="BMC Genomics">
        <title>Comparative genomics of Fructobacillus spp. and Leuconostoc spp. reveals niche-specific evolution of Fructobacillus spp.</title>
        <authorList>
            <person name="Endo A."/>
            <person name="Tanizawa Y."/>
            <person name="Tanaka N."/>
            <person name="Maeno S."/>
            <person name="Kumar H."/>
            <person name="Shiwa Y."/>
            <person name="Okada S."/>
            <person name="Yoshikawa H."/>
            <person name="Dicks L."/>
            <person name="Nakagawa J."/>
            <person name="Arita M."/>
        </authorList>
    </citation>
    <scope>NUCLEOTIDE SEQUENCE [LARGE SCALE GENOMIC DNA]</scope>
    <source>
        <strain evidence="4">F214-1</strain>
    </source>
</reference>
<proteinExistence type="predicted"/>
<protein>
    <submittedName>
        <fullName evidence="4">Uncharacterized protein</fullName>
    </submittedName>
</protein>
<name>A0A3F3HB52_9LACO</name>
<dbReference type="Proteomes" id="UP000064514">
    <property type="component" value="Unassembled WGS sequence"/>
</dbReference>
<evidence type="ECO:0000313" key="4">
    <source>
        <dbReference type="EMBL" id="GAP04778.1"/>
    </source>
</evidence>
<feature type="region of interest" description="Disordered" evidence="2">
    <location>
        <begin position="148"/>
        <end position="169"/>
    </location>
</feature>
<dbReference type="RefSeq" id="WP_148666526.1">
    <property type="nucleotide sequence ID" value="NZ_BOJU01000006.1"/>
</dbReference>
<feature type="coiled-coil region" evidence="1">
    <location>
        <begin position="66"/>
        <end position="128"/>
    </location>
</feature>
<evidence type="ECO:0000313" key="5">
    <source>
        <dbReference type="Proteomes" id="UP001314262"/>
    </source>
</evidence>
<evidence type="ECO:0000256" key="2">
    <source>
        <dbReference type="SAM" id="MobiDB-lite"/>
    </source>
</evidence>
<dbReference type="EMBL" id="CAUZLT010000006">
    <property type="protein sequence ID" value="CAK1253146.1"/>
    <property type="molecule type" value="Genomic_DNA"/>
</dbReference>
<evidence type="ECO:0000256" key="1">
    <source>
        <dbReference type="SAM" id="Coils"/>
    </source>
</evidence>
<dbReference type="Proteomes" id="UP001314262">
    <property type="component" value="Unassembled WGS sequence"/>
</dbReference>
<organism evidence="4">
    <name type="scientific">Fructobacillus tropaeoli</name>
    <dbReference type="NCBI Taxonomy" id="709323"/>
    <lineage>
        <taxon>Bacteria</taxon>
        <taxon>Bacillati</taxon>
        <taxon>Bacillota</taxon>
        <taxon>Bacilli</taxon>
        <taxon>Lactobacillales</taxon>
        <taxon>Lactobacillaceae</taxon>
        <taxon>Fructobacillus</taxon>
    </lineage>
</organism>
<sequence>MKIKRENMKDYYTFTSTAELTLFLGIERETLFQRAKMRGIDLNGTYTEEELTALKPAKESALADLNIDSEAEIEILKMRLEMLESQLGYKDRQLDDRKQHIDTLKSTLEKAEQNLEKTQTTVDQQQHIQMATLSQLDKVTSRVQRIEMEDEQKKHWWSRSKKDKNDQSK</sequence>
<evidence type="ECO:0000313" key="3">
    <source>
        <dbReference type="EMBL" id="CAK1253146.1"/>
    </source>
</evidence>
<gene>
    <name evidence="4" type="ORF">FTRO_0080490</name>
    <name evidence="3" type="ORF">R53137_KAKDMLNK_01462</name>
</gene>
<dbReference type="EMBL" id="DF968085">
    <property type="protein sequence ID" value="GAP04778.1"/>
    <property type="molecule type" value="Genomic_DNA"/>
</dbReference>
<accession>A0A3F3HB52</accession>
<reference evidence="3 5" key="2">
    <citation type="submission" date="2023-10" db="EMBL/GenBank/DDBJ databases">
        <authorList>
            <person name="Botero Cardona J."/>
        </authorList>
    </citation>
    <scope>NUCLEOTIDE SEQUENCE [LARGE SCALE GENOMIC DNA]</scope>
    <source>
        <strain evidence="3 5">R-53137</strain>
    </source>
</reference>
<keyword evidence="5" id="KW-1185">Reference proteome</keyword>